<accession>A0ABT6XKE7</accession>
<comment type="caution">
    <text evidence="3">The sequence shown here is derived from an EMBL/GenBank/DDBJ whole genome shotgun (WGS) entry which is preliminary data.</text>
</comment>
<dbReference type="EMBL" id="JASGBI010000002">
    <property type="protein sequence ID" value="MDI9240637.1"/>
    <property type="molecule type" value="Genomic_DNA"/>
</dbReference>
<proteinExistence type="predicted"/>
<dbReference type="PROSITE" id="PS50005">
    <property type="entry name" value="TPR"/>
    <property type="match status" value="1"/>
</dbReference>
<dbReference type="Gene3D" id="1.25.40.10">
    <property type="entry name" value="Tetratricopeptide repeat domain"/>
    <property type="match status" value="2"/>
</dbReference>
<keyword evidence="4" id="KW-1185">Reference proteome</keyword>
<dbReference type="PROSITE" id="PS50293">
    <property type="entry name" value="TPR_REGION"/>
    <property type="match status" value="1"/>
</dbReference>
<feature type="chain" id="PRO_5045133198" evidence="2">
    <location>
        <begin position="22"/>
        <end position="245"/>
    </location>
</feature>
<feature type="signal peptide" evidence="2">
    <location>
        <begin position="1"/>
        <end position="21"/>
    </location>
</feature>
<feature type="repeat" description="TPR" evidence="1">
    <location>
        <begin position="188"/>
        <end position="221"/>
    </location>
</feature>
<dbReference type="RefSeq" id="WP_283214123.1">
    <property type="nucleotide sequence ID" value="NZ_JASGBI010000002.1"/>
</dbReference>
<reference evidence="3 4" key="1">
    <citation type="submission" date="2023-05" db="EMBL/GenBank/DDBJ databases">
        <title>Lysobacter sp. strain LF1 Genome sequencing and assembly.</title>
        <authorList>
            <person name="Jung Y."/>
        </authorList>
    </citation>
    <scope>NUCLEOTIDE SEQUENCE [LARGE SCALE GENOMIC DNA]</scope>
    <source>
        <strain evidence="3 4">LF1</strain>
    </source>
</reference>
<name>A0ABT6XKE7_9GAMM</name>
<dbReference type="Pfam" id="PF13424">
    <property type="entry name" value="TPR_12"/>
    <property type="match status" value="1"/>
</dbReference>
<evidence type="ECO:0000256" key="1">
    <source>
        <dbReference type="PROSITE-ProRule" id="PRU00339"/>
    </source>
</evidence>
<evidence type="ECO:0000256" key="2">
    <source>
        <dbReference type="SAM" id="SignalP"/>
    </source>
</evidence>
<sequence>MTRTAIFVLACLALLPASAAAQVETVVTPLTLPHSPKQLGAQFRTDTDAAVLAERKGDHALARKHLAPVIAYCDELATPTRDVVSVNNAAEYEAFVAASTSGKPVEWIDTACPHAHKMAAFVAVETRDHDVALTMLDKAAAIAPYLADTYAERGYLLNQLGRTQEGLASYQHAWELVERHESNRFAKGLVLRGLGYTYIELNDLDRAEEVYRQALEVDPESQVAKRELEYIRHQRQPQTREKTSE</sequence>
<dbReference type="Proteomes" id="UP001321580">
    <property type="component" value="Unassembled WGS sequence"/>
</dbReference>
<dbReference type="SUPFAM" id="SSF48452">
    <property type="entry name" value="TPR-like"/>
    <property type="match status" value="1"/>
</dbReference>
<evidence type="ECO:0000313" key="3">
    <source>
        <dbReference type="EMBL" id="MDI9240637.1"/>
    </source>
</evidence>
<evidence type="ECO:0000313" key="4">
    <source>
        <dbReference type="Proteomes" id="UP001321580"/>
    </source>
</evidence>
<dbReference type="SMART" id="SM00028">
    <property type="entry name" value="TPR"/>
    <property type="match status" value="2"/>
</dbReference>
<keyword evidence="1" id="KW-0802">TPR repeat</keyword>
<keyword evidence="2" id="KW-0732">Signal</keyword>
<dbReference type="InterPro" id="IPR019734">
    <property type="entry name" value="TPR_rpt"/>
</dbReference>
<gene>
    <name evidence="3" type="ORF">QLQ15_17165</name>
</gene>
<dbReference type="InterPro" id="IPR011990">
    <property type="entry name" value="TPR-like_helical_dom_sf"/>
</dbReference>
<protein>
    <submittedName>
        <fullName evidence="3">Tetratricopeptide repeat protein</fullName>
    </submittedName>
</protein>
<organism evidence="3 4">
    <name type="scientific">Lysobacter stagni</name>
    <dbReference type="NCBI Taxonomy" id="3045172"/>
    <lineage>
        <taxon>Bacteria</taxon>
        <taxon>Pseudomonadati</taxon>
        <taxon>Pseudomonadota</taxon>
        <taxon>Gammaproteobacteria</taxon>
        <taxon>Lysobacterales</taxon>
        <taxon>Lysobacteraceae</taxon>
        <taxon>Lysobacter</taxon>
    </lineage>
</organism>